<name>A0A9D3ZUN8_9ROSI</name>
<evidence type="ECO:0000313" key="1">
    <source>
        <dbReference type="EMBL" id="KAH1065755.1"/>
    </source>
</evidence>
<evidence type="ECO:0008006" key="3">
    <source>
        <dbReference type="Google" id="ProtNLM"/>
    </source>
</evidence>
<dbReference type="PANTHER" id="PTHR11439:SF467">
    <property type="entry name" value="INTEGRASE CATALYTIC DOMAIN-CONTAINING PROTEIN"/>
    <property type="match status" value="1"/>
</dbReference>
<dbReference type="InterPro" id="IPR043502">
    <property type="entry name" value="DNA/RNA_pol_sf"/>
</dbReference>
<reference evidence="1 2" key="1">
    <citation type="journal article" date="2021" name="Plant Biotechnol. J.">
        <title>Multi-omics assisted identification of the key and species-specific regulatory components of drought-tolerant mechanisms in Gossypium stocksii.</title>
        <authorList>
            <person name="Yu D."/>
            <person name="Ke L."/>
            <person name="Zhang D."/>
            <person name="Wu Y."/>
            <person name="Sun Y."/>
            <person name="Mei J."/>
            <person name="Sun J."/>
            <person name="Sun Y."/>
        </authorList>
    </citation>
    <scope>NUCLEOTIDE SEQUENCE [LARGE SCALE GENOMIC DNA]</scope>
    <source>
        <strain evidence="2">cv. E1</strain>
        <tissue evidence="1">Leaf</tissue>
    </source>
</reference>
<comment type="caution">
    <text evidence="1">The sequence shown here is derived from an EMBL/GenBank/DDBJ whole genome shotgun (WGS) entry which is preliminary data.</text>
</comment>
<dbReference type="Proteomes" id="UP000828251">
    <property type="component" value="Unassembled WGS sequence"/>
</dbReference>
<organism evidence="1 2">
    <name type="scientific">Gossypium stocksii</name>
    <dbReference type="NCBI Taxonomy" id="47602"/>
    <lineage>
        <taxon>Eukaryota</taxon>
        <taxon>Viridiplantae</taxon>
        <taxon>Streptophyta</taxon>
        <taxon>Embryophyta</taxon>
        <taxon>Tracheophyta</taxon>
        <taxon>Spermatophyta</taxon>
        <taxon>Magnoliopsida</taxon>
        <taxon>eudicotyledons</taxon>
        <taxon>Gunneridae</taxon>
        <taxon>Pentapetalae</taxon>
        <taxon>rosids</taxon>
        <taxon>malvids</taxon>
        <taxon>Malvales</taxon>
        <taxon>Malvaceae</taxon>
        <taxon>Malvoideae</taxon>
        <taxon>Gossypium</taxon>
    </lineage>
</organism>
<dbReference type="CDD" id="cd09272">
    <property type="entry name" value="RNase_HI_RT_Ty1"/>
    <property type="match status" value="1"/>
</dbReference>
<dbReference type="EMBL" id="JAIQCV010000009">
    <property type="protein sequence ID" value="KAH1065755.1"/>
    <property type="molecule type" value="Genomic_DNA"/>
</dbReference>
<accession>A0A9D3ZUN8</accession>
<dbReference type="SUPFAM" id="SSF56672">
    <property type="entry name" value="DNA/RNA polymerases"/>
    <property type="match status" value="1"/>
</dbReference>
<dbReference type="OrthoDB" id="998016at2759"/>
<evidence type="ECO:0000313" key="2">
    <source>
        <dbReference type="Proteomes" id="UP000828251"/>
    </source>
</evidence>
<gene>
    <name evidence="1" type="ORF">J1N35_030742</name>
</gene>
<dbReference type="PANTHER" id="PTHR11439">
    <property type="entry name" value="GAG-POL-RELATED RETROTRANSPOSON"/>
    <property type="match status" value="1"/>
</dbReference>
<sequence length="164" mass="18371">MITSSNLSRHVGYAIDNKSEYRSIAGALQYVVTTKPGITFAVNKVCQFMQRPLDQHFKAVKRILKYLCSTLDYGIHFTLATSLDLVGYSDENWGTDVDDRRFTTGFCVFLGGNPVAWGSKKQQVVSRSTAEAEYRGLAHTVTEVVWLESLLAELHVSIFRKATV</sequence>
<proteinExistence type="predicted"/>
<protein>
    <recommendedName>
        <fullName evidence="3">Reverse transcriptase Ty1/copia-type domain-containing protein</fullName>
    </recommendedName>
</protein>
<dbReference type="AlphaFoldDB" id="A0A9D3ZUN8"/>
<keyword evidence="2" id="KW-1185">Reference proteome</keyword>